<organism evidence="3">
    <name type="scientific">Staphylothermus marinus</name>
    <dbReference type="NCBI Taxonomy" id="2280"/>
    <lineage>
        <taxon>Archaea</taxon>
        <taxon>Thermoproteota</taxon>
        <taxon>Thermoprotei</taxon>
        <taxon>Desulfurococcales</taxon>
        <taxon>Desulfurococcaceae</taxon>
        <taxon>Staphylothermus</taxon>
    </lineage>
</organism>
<evidence type="ECO:0000313" key="3">
    <source>
        <dbReference type="EMBL" id="HGM58994.1"/>
    </source>
</evidence>
<dbReference type="PANTHER" id="PTHR42146:SF1">
    <property type="entry name" value="OLIGORIBONUCLEASE NRNB"/>
    <property type="match status" value="1"/>
</dbReference>
<dbReference type="SUPFAM" id="SSF64182">
    <property type="entry name" value="DHH phosphoesterases"/>
    <property type="match status" value="1"/>
</dbReference>
<dbReference type="GO" id="GO:0003676">
    <property type="term" value="F:nucleic acid binding"/>
    <property type="evidence" value="ECO:0007669"/>
    <property type="project" value="InterPro"/>
</dbReference>
<reference evidence="3" key="1">
    <citation type="journal article" date="2020" name="mSystems">
        <title>Genome- and Community-Level Interaction Insights into Carbon Utilization and Element Cycling Functions of Hydrothermarchaeota in Hydrothermal Sediment.</title>
        <authorList>
            <person name="Zhou Z."/>
            <person name="Liu Y."/>
            <person name="Xu W."/>
            <person name="Pan J."/>
            <person name="Luo Z.H."/>
            <person name="Li M."/>
        </authorList>
    </citation>
    <scope>NUCLEOTIDE SEQUENCE [LARGE SCALE GENOMIC DNA]</scope>
    <source>
        <strain evidence="3">SpSt-642</strain>
    </source>
</reference>
<dbReference type="Pfam" id="PF02272">
    <property type="entry name" value="DHHA1"/>
    <property type="match status" value="1"/>
</dbReference>
<dbReference type="InterPro" id="IPR001667">
    <property type="entry name" value="DDH_dom"/>
</dbReference>
<protein>
    <submittedName>
        <fullName evidence="3">Phosphoesterase</fullName>
    </submittedName>
</protein>
<dbReference type="Pfam" id="PF01368">
    <property type="entry name" value="DHH"/>
    <property type="match status" value="1"/>
</dbReference>
<dbReference type="InterPro" id="IPR052968">
    <property type="entry name" value="Nucleotide_metab_enz"/>
</dbReference>
<dbReference type="PANTHER" id="PTHR42146">
    <property type="entry name" value="3',5'-CYCLIC-NUCLEOTIDE PHOSPHODIESTERASE"/>
    <property type="match status" value="1"/>
</dbReference>
<name>A0A7C4D7S8_STAMA</name>
<dbReference type="Gene3D" id="3.10.310.30">
    <property type="match status" value="1"/>
</dbReference>
<sequence>MKYVIVAHTDIDGVSASALYDYFQNNNYDKVIYVEPYHLNKLANTILNLKNIDKIVFTDLGLNDNVFNIFKNTLAHLKNRNIEIEWYDHHVWNDEWITEFNNIGVKLFIDRSTCAVGVVAKYAPRVRESIDDNFVNELVNGVCSADLFRFDHKLGPWFYRLVRRRSGDDWRKYVFEKISNGVIWCSEFTDKVIELFDKEINEYNNIEYNIELIDVNGLKIGFILNNEYIESSLLASYVLSKYSLDVAIVASIDGKLSIRSRKYNVRNLAYKLGGGGHIKASGAKVKIPIGIRIKGLVNKQTVLKHISKIVSNAIYELGGLDRIE</sequence>
<gene>
    <name evidence="3" type="ORF">ENU14_05370</name>
</gene>
<evidence type="ECO:0000259" key="1">
    <source>
        <dbReference type="Pfam" id="PF01368"/>
    </source>
</evidence>
<comment type="caution">
    <text evidence="3">The sequence shown here is derived from an EMBL/GenBank/DDBJ whole genome shotgun (WGS) entry which is preliminary data.</text>
</comment>
<dbReference type="InterPro" id="IPR038763">
    <property type="entry name" value="DHH_sf"/>
</dbReference>
<dbReference type="AlphaFoldDB" id="A0A7C4D7S8"/>
<proteinExistence type="predicted"/>
<feature type="domain" description="DHHA1" evidence="2">
    <location>
        <begin position="231"/>
        <end position="286"/>
    </location>
</feature>
<evidence type="ECO:0000259" key="2">
    <source>
        <dbReference type="Pfam" id="PF02272"/>
    </source>
</evidence>
<dbReference type="EMBL" id="DTBJ01000044">
    <property type="protein sequence ID" value="HGM58994.1"/>
    <property type="molecule type" value="Genomic_DNA"/>
</dbReference>
<dbReference type="InterPro" id="IPR003156">
    <property type="entry name" value="DHHA1_dom"/>
</dbReference>
<accession>A0A7C4D7S8</accession>
<feature type="domain" description="DDH" evidence="1">
    <location>
        <begin position="3"/>
        <end position="130"/>
    </location>
</feature>